<dbReference type="RefSeq" id="WP_069808796.1">
    <property type="nucleotide sequence ID" value="NZ_CP017305.1"/>
</dbReference>
<dbReference type="Proteomes" id="UP000095185">
    <property type="component" value="Chromosome"/>
</dbReference>
<evidence type="ECO:0008006" key="3">
    <source>
        <dbReference type="Google" id="ProtNLM"/>
    </source>
</evidence>
<name>A0A1D8CVZ8_CHLLM</name>
<protein>
    <recommendedName>
        <fullName evidence="3">STAS/SEC14 domain-containing protein</fullName>
    </recommendedName>
</protein>
<organism evidence="1 2">
    <name type="scientific">Chlorobaculum limnaeum</name>
    <dbReference type="NCBI Taxonomy" id="274537"/>
    <lineage>
        <taxon>Bacteria</taxon>
        <taxon>Pseudomonadati</taxon>
        <taxon>Chlorobiota</taxon>
        <taxon>Chlorobiia</taxon>
        <taxon>Chlorobiales</taxon>
        <taxon>Chlorobiaceae</taxon>
        <taxon>Chlorobaculum</taxon>
    </lineage>
</organism>
<dbReference type="AlphaFoldDB" id="A0A1D8CVZ8"/>
<dbReference type="EMBL" id="CP017305">
    <property type="protein sequence ID" value="AOS83070.1"/>
    <property type="molecule type" value="Genomic_DNA"/>
</dbReference>
<reference evidence="1" key="1">
    <citation type="submission" date="2016-09" db="EMBL/GenBank/DDBJ databases">
        <title>Genome sequence of Chlorobaculum limnaeum.</title>
        <authorList>
            <person name="Liu Z."/>
            <person name="Tank M."/>
            <person name="Bryant D.A."/>
        </authorList>
    </citation>
    <scope>NUCLEOTIDE SEQUENCE [LARGE SCALE GENOMIC DNA]</scope>
    <source>
        <strain evidence="1">DSM 1677</strain>
    </source>
</reference>
<dbReference type="OrthoDB" id="597980at2"/>
<keyword evidence="2" id="KW-1185">Reference proteome</keyword>
<proteinExistence type="predicted"/>
<sequence>MHVIETGGSYLSVIFSGAVDQDQLFRALRDIFMLPEYPFKNSIWIFEGCECDFSNISMFKLLQMIRAYYPKEATRTKTAIVTSISLHHAMAQLFCEEADDLALAFTMKAFMDRAEAIAWLMEHEVQ</sequence>
<dbReference type="KEGG" id="clz:BIU88_02260"/>
<gene>
    <name evidence="1" type="ORF">BIU88_02260</name>
</gene>
<accession>A0A1D8CVZ8</accession>
<evidence type="ECO:0000313" key="1">
    <source>
        <dbReference type="EMBL" id="AOS83070.1"/>
    </source>
</evidence>
<evidence type="ECO:0000313" key="2">
    <source>
        <dbReference type="Proteomes" id="UP000095185"/>
    </source>
</evidence>